<dbReference type="RefSeq" id="XP_008483341.1">
    <property type="nucleotide sequence ID" value="XM_008485119.2"/>
</dbReference>
<feature type="region of interest" description="Disordered" evidence="1">
    <location>
        <begin position="95"/>
        <end position="320"/>
    </location>
</feature>
<feature type="compositionally biased region" description="Basic and acidic residues" evidence="1">
    <location>
        <begin position="213"/>
        <end position="233"/>
    </location>
</feature>
<evidence type="ECO:0000256" key="1">
    <source>
        <dbReference type="SAM" id="MobiDB-lite"/>
    </source>
</evidence>
<feature type="compositionally biased region" description="Basic and acidic residues" evidence="1">
    <location>
        <begin position="297"/>
        <end position="309"/>
    </location>
</feature>
<dbReference type="GO" id="GO:0000398">
    <property type="term" value="P:mRNA splicing, via spliceosome"/>
    <property type="evidence" value="ECO:0007669"/>
    <property type="project" value="TreeGrafter"/>
</dbReference>
<dbReference type="OMA" id="INHRENR"/>
<feature type="compositionally biased region" description="Polar residues" evidence="1">
    <location>
        <begin position="252"/>
        <end position="262"/>
    </location>
</feature>
<dbReference type="PANTHER" id="PTHR31809">
    <property type="entry name" value="BUD13 HOMOLOG"/>
    <property type="match status" value="1"/>
</dbReference>
<feature type="compositionally biased region" description="Basic and acidic residues" evidence="1">
    <location>
        <begin position="115"/>
        <end position="126"/>
    </location>
</feature>
<dbReference type="PaxDb" id="121845-A0A1S3DKC0"/>
<gene>
    <name evidence="3" type="primary">LOC103520024</name>
</gene>
<proteinExistence type="predicted"/>
<dbReference type="PANTHER" id="PTHR31809:SF0">
    <property type="entry name" value="BUD13 HOMOLOG"/>
    <property type="match status" value="1"/>
</dbReference>
<reference evidence="3" key="1">
    <citation type="submission" date="2025-08" db="UniProtKB">
        <authorList>
            <consortium name="RefSeq"/>
        </authorList>
    </citation>
    <scope>IDENTIFICATION</scope>
</reference>
<dbReference type="InterPro" id="IPR051112">
    <property type="entry name" value="CWC26_splicing_factor"/>
</dbReference>
<dbReference type="KEGG" id="dci:103520024"/>
<evidence type="ECO:0000313" key="3">
    <source>
        <dbReference type="RefSeq" id="XP_008483341.1"/>
    </source>
</evidence>
<protein>
    <submittedName>
        <fullName evidence="3">BUD13 homolog</fullName>
    </submittedName>
</protein>
<dbReference type="Proteomes" id="UP000079169">
    <property type="component" value="Unplaced"/>
</dbReference>
<dbReference type="GO" id="GO:0005684">
    <property type="term" value="C:U2-type spliceosomal complex"/>
    <property type="evidence" value="ECO:0007669"/>
    <property type="project" value="TreeGrafter"/>
</dbReference>
<name>A0A1S3DKC0_DIACI</name>
<evidence type="ECO:0000313" key="2">
    <source>
        <dbReference type="Proteomes" id="UP000079169"/>
    </source>
</evidence>
<organism evidence="2 3">
    <name type="scientific">Diaphorina citri</name>
    <name type="common">Asian citrus psyllid</name>
    <dbReference type="NCBI Taxonomy" id="121845"/>
    <lineage>
        <taxon>Eukaryota</taxon>
        <taxon>Metazoa</taxon>
        <taxon>Ecdysozoa</taxon>
        <taxon>Arthropoda</taxon>
        <taxon>Hexapoda</taxon>
        <taxon>Insecta</taxon>
        <taxon>Pterygota</taxon>
        <taxon>Neoptera</taxon>
        <taxon>Paraneoptera</taxon>
        <taxon>Hemiptera</taxon>
        <taxon>Sternorrhyncha</taxon>
        <taxon>Psylloidea</taxon>
        <taxon>Psyllidae</taxon>
        <taxon>Diaphorininae</taxon>
        <taxon>Diaphorina</taxon>
    </lineage>
</organism>
<dbReference type="GO" id="GO:0070274">
    <property type="term" value="C:RES complex"/>
    <property type="evidence" value="ECO:0007669"/>
    <property type="project" value="TreeGrafter"/>
</dbReference>
<dbReference type="AlphaFoldDB" id="A0A1S3DKC0"/>
<keyword evidence="2" id="KW-1185">Reference proteome</keyword>
<feature type="compositionally biased region" description="Polar residues" evidence="1">
    <location>
        <begin position="276"/>
        <end position="290"/>
    </location>
</feature>
<sequence>MTLQSGKIDQKEYLKRYLSGGAEEKKKKKKKIATGIKRVKIIDDDLDLKNMRNLNNDELELYQLSEDAPVIAGVVDERPLEVQLADRYKDNRWKAITGGSDDDIVITDKNQSKSKTREVTKSRNYEDSDMSPPRKSKHKAKKPGADFSPPRKSRNKSIDSDQSPPRKSSKKSRQNSDSDISPPRKSIKKSRQNSDSDLSPPRKSKKQINSSSKHSEQKIRTDSPSRRSRRNSDSDLSPPRRKSRKDEKPSNKYKSNQSSDSDLSPPRKSRKADKASNIQRSWRNGGSDSDLSPPRRQSGDKNKMKKTLDGKQAGLQDAKS</sequence>
<dbReference type="GO" id="GO:0003723">
    <property type="term" value="F:RNA binding"/>
    <property type="evidence" value="ECO:0007669"/>
    <property type="project" value="TreeGrafter"/>
</dbReference>
<dbReference type="STRING" id="121845.A0A1S3DKC0"/>
<dbReference type="GeneID" id="103520024"/>
<accession>A0A1S3DKC0</accession>